<name>A0A0E9QNH4_ANGAN</name>
<accession>A0A0E9QNH4</accession>
<protein>
    <submittedName>
        <fullName evidence="1">Uncharacterized protein</fullName>
    </submittedName>
</protein>
<dbReference type="EMBL" id="GBXM01090208">
    <property type="protein sequence ID" value="JAH18369.1"/>
    <property type="molecule type" value="Transcribed_RNA"/>
</dbReference>
<proteinExistence type="predicted"/>
<organism evidence="1">
    <name type="scientific">Anguilla anguilla</name>
    <name type="common">European freshwater eel</name>
    <name type="synonym">Muraena anguilla</name>
    <dbReference type="NCBI Taxonomy" id="7936"/>
    <lineage>
        <taxon>Eukaryota</taxon>
        <taxon>Metazoa</taxon>
        <taxon>Chordata</taxon>
        <taxon>Craniata</taxon>
        <taxon>Vertebrata</taxon>
        <taxon>Euteleostomi</taxon>
        <taxon>Actinopterygii</taxon>
        <taxon>Neopterygii</taxon>
        <taxon>Teleostei</taxon>
        <taxon>Anguilliformes</taxon>
        <taxon>Anguillidae</taxon>
        <taxon>Anguilla</taxon>
    </lineage>
</organism>
<reference evidence="1" key="1">
    <citation type="submission" date="2014-11" db="EMBL/GenBank/DDBJ databases">
        <authorList>
            <person name="Amaro Gonzalez C."/>
        </authorList>
    </citation>
    <scope>NUCLEOTIDE SEQUENCE</scope>
</reference>
<reference evidence="1" key="2">
    <citation type="journal article" date="2015" name="Fish Shellfish Immunol.">
        <title>Early steps in the European eel (Anguilla anguilla)-Vibrio vulnificus interaction in the gills: Role of the RtxA13 toxin.</title>
        <authorList>
            <person name="Callol A."/>
            <person name="Pajuelo D."/>
            <person name="Ebbesson L."/>
            <person name="Teles M."/>
            <person name="MacKenzie S."/>
            <person name="Amaro C."/>
        </authorList>
    </citation>
    <scope>NUCLEOTIDE SEQUENCE</scope>
</reference>
<dbReference type="AlphaFoldDB" id="A0A0E9QNH4"/>
<sequence>MDSSTNSLVYQHFKSLHFC</sequence>
<evidence type="ECO:0000313" key="1">
    <source>
        <dbReference type="EMBL" id="JAH18369.1"/>
    </source>
</evidence>